<name>A0A4Q1AWB3_9BACT</name>
<dbReference type="OrthoDB" id="5348293at2"/>
<dbReference type="AlphaFoldDB" id="A0A4Q1AWB3"/>
<organism evidence="2 3">
    <name type="scientific">Halarcobacter mediterraneus</name>
    <dbReference type="NCBI Taxonomy" id="2023153"/>
    <lineage>
        <taxon>Bacteria</taxon>
        <taxon>Pseudomonadati</taxon>
        <taxon>Campylobacterota</taxon>
        <taxon>Epsilonproteobacteria</taxon>
        <taxon>Campylobacterales</taxon>
        <taxon>Arcobacteraceae</taxon>
        <taxon>Halarcobacter</taxon>
    </lineage>
</organism>
<protein>
    <recommendedName>
        <fullName evidence="1">Dinitrogenase iron-molybdenum cofactor biosynthesis domain-containing protein</fullName>
    </recommendedName>
</protein>
<gene>
    <name evidence="2" type="ORF">CP965_03060</name>
</gene>
<dbReference type="Pfam" id="PF02579">
    <property type="entry name" value="Nitro_FeMo-Co"/>
    <property type="match status" value="1"/>
</dbReference>
<accession>A0A4Q1AWB3</accession>
<dbReference type="InterPro" id="IPR036105">
    <property type="entry name" value="DiNase_FeMo-co_biosyn_sf"/>
</dbReference>
<sequence length="156" mass="18261">MIQVMKKSFIYFFFLMLFINLSQDIYHYYNKEKKMIVFPVKTQKENSAVSPLFGKAKYFAFFDGEKLDIEANPYNKGSMLIDWFLSKGIEELIIKEMGIKPFNKVKNTKIKVLYAGDDRVTINEVIEKYKNKSLKILNEEELLAIVKNHKGAKSHS</sequence>
<comment type="caution">
    <text evidence="2">The sequence shown here is derived from an EMBL/GenBank/DDBJ whole genome shotgun (WGS) entry which is preliminary data.</text>
</comment>
<keyword evidence="3" id="KW-1185">Reference proteome</keyword>
<dbReference type="EMBL" id="NXIE01000001">
    <property type="protein sequence ID" value="RXK14444.1"/>
    <property type="molecule type" value="Genomic_DNA"/>
</dbReference>
<reference evidence="2 3" key="1">
    <citation type="submission" date="2017-09" db="EMBL/GenBank/DDBJ databases">
        <title>Genomics of the genus Arcobacter.</title>
        <authorList>
            <person name="Perez-Cataluna A."/>
            <person name="Figueras M.J."/>
            <person name="Salas-Masso N."/>
        </authorList>
    </citation>
    <scope>NUCLEOTIDE SEQUENCE [LARGE SCALE GENOMIC DNA]</scope>
    <source>
        <strain evidence="2 3">F156-34</strain>
    </source>
</reference>
<evidence type="ECO:0000259" key="1">
    <source>
        <dbReference type="Pfam" id="PF02579"/>
    </source>
</evidence>
<dbReference type="Gene3D" id="3.30.420.130">
    <property type="entry name" value="Dinitrogenase iron-molybdenum cofactor biosynthesis domain"/>
    <property type="match status" value="1"/>
</dbReference>
<feature type="domain" description="Dinitrogenase iron-molybdenum cofactor biosynthesis" evidence="1">
    <location>
        <begin position="46"/>
        <end position="130"/>
    </location>
</feature>
<proteinExistence type="predicted"/>
<dbReference type="Proteomes" id="UP000289718">
    <property type="component" value="Unassembled WGS sequence"/>
</dbReference>
<dbReference type="InterPro" id="IPR003731">
    <property type="entry name" value="Di-Nase_FeMo-co_biosynth"/>
</dbReference>
<evidence type="ECO:0000313" key="3">
    <source>
        <dbReference type="Proteomes" id="UP000289718"/>
    </source>
</evidence>
<dbReference type="SUPFAM" id="SSF53146">
    <property type="entry name" value="Nitrogenase accessory factor-like"/>
    <property type="match status" value="1"/>
</dbReference>
<evidence type="ECO:0000313" key="2">
    <source>
        <dbReference type="EMBL" id="RXK14444.1"/>
    </source>
</evidence>